<dbReference type="Proteomes" id="UP000593561">
    <property type="component" value="Unassembled WGS sequence"/>
</dbReference>
<dbReference type="EMBL" id="JABFAC010000010">
    <property type="protein sequence ID" value="MBA0626981.1"/>
    <property type="molecule type" value="Genomic_DNA"/>
</dbReference>
<proteinExistence type="predicted"/>
<keyword evidence="2" id="KW-1185">Reference proteome</keyword>
<dbReference type="AlphaFoldDB" id="A0A7J8SLN8"/>
<feature type="non-terminal residue" evidence="1">
    <location>
        <position position="1"/>
    </location>
</feature>
<accession>A0A7J8SLN8</accession>
<evidence type="ECO:0000313" key="1">
    <source>
        <dbReference type="EMBL" id="MBA0626981.1"/>
    </source>
</evidence>
<evidence type="ECO:0000313" key="2">
    <source>
        <dbReference type="Proteomes" id="UP000593561"/>
    </source>
</evidence>
<comment type="caution">
    <text evidence="1">The sequence shown here is derived from an EMBL/GenBank/DDBJ whole genome shotgun (WGS) entry which is preliminary data.</text>
</comment>
<name>A0A7J8SLN8_GOSDV</name>
<gene>
    <name evidence="1" type="ORF">Godav_004544</name>
</gene>
<sequence>GADVVVEFWWFPSERSTTLSNGGFGWATCLPTISVKKVAAMRLDTDLTVLRMVGERALFKFLKIGQRLQPTNVQVAAMWGIAATIDALWLIQSSPWNKYSMSHWSYYGNHEVQGYSYENSYGSYGYADGIDCYNPDGLPIIHRMTC</sequence>
<reference evidence="1 2" key="1">
    <citation type="journal article" date="2019" name="Genome Biol. Evol.">
        <title>Insights into the evolution of the New World diploid cottons (Gossypium, subgenus Houzingenia) based on genome sequencing.</title>
        <authorList>
            <person name="Grover C.E."/>
            <person name="Arick M.A. 2nd"/>
            <person name="Thrash A."/>
            <person name="Conover J.L."/>
            <person name="Sanders W.S."/>
            <person name="Peterson D.G."/>
            <person name="Frelichowski J.E."/>
            <person name="Scheffler J.A."/>
            <person name="Scheffler B.E."/>
            <person name="Wendel J.F."/>
        </authorList>
    </citation>
    <scope>NUCLEOTIDE SEQUENCE [LARGE SCALE GENOMIC DNA]</scope>
    <source>
        <strain evidence="1">27</strain>
        <tissue evidence="1">Leaf</tissue>
    </source>
</reference>
<protein>
    <submittedName>
        <fullName evidence="1">Uncharacterized protein</fullName>
    </submittedName>
</protein>
<organism evidence="1 2">
    <name type="scientific">Gossypium davidsonii</name>
    <name type="common">Davidson's cotton</name>
    <name type="synonym">Gossypium klotzschianum subsp. davidsonii</name>
    <dbReference type="NCBI Taxonomy" id="34287"/>
    <lineage>
        <taxon>Eukaryota</taxon>
        <taxon>Viridiplantae</taxon>
        <taxon>Streptophyta</taxon>
        <taxon>Embryophyta</taxon>
        <taxon>Tracheophyta</taxon>
        <taxon>Spermatophyta</taxon>
        <taxon>Magnoliopsida</taxon>
        <taxon>eudicotyledons</taxon>
        <taxon>Gunneridae</taxon>
        <taxon>Pentapetalae</taxon>
        <taxon>rosids</taxon>
        <taxon>malvids</taxon>
        <taxon>Malvales</taxon>
        <taxon>Malvaceae</taxon>
        <taxon>Malvoideae</taxon>
        <taxon>Gossypium</taxon>
    </lineage>
</organism>